<keyword evidence="4" id="KW-0029">Amino-acid transport</keyword>
<keyword evidence="8" id="KW-1185">Reference proteome</keyword>
<gene>
    <name evidence="7" type="ORF">CPJCM30710_06780</name>
</gene>
<evidence type="ECO:0000259" key="6">
    <source>
        <dbReference type="Pfam" id="PF13458"/>
    </source>
</evidence>
<evidence type="ECO:0000313" key="8">
    <source>
        <dbReference type="Proteomes" id="UP000679179"/>
    </source>
</evidence>
<dbReference type="InterPro" id="IPR028081">
    <property type="entry name" value="Leu-bd"/>
</dbReference>
<dbReference type="InterPro" id="IPR028082">
    <property type="entry name" value="Peripla_BP_I"/>
</dbReference>
<organism evidence="7 8">
    <name type="scientific">Clostridium polyendosporum</name>
    <dbReference type="NCBI Taxonomy" id="69208"/>
    <lineage>
        <taxon>Bacteria</taxon>
        <taxon>Bacillati</taxon>
        <taxon>Bacillota</taxon>
        <taxon>Clostridia</taxon>
        <taxon>Eubacteriales</taxon>
        <taxon>Clostridiaceae</taxon>
        <taxon>Clostridium</taxon>
    </lineage>
</organism>
<dbReference type="PRINTS" id="PR00337">
    <property type="entry name" value="LEUILEVALBP"/>
</dbReference>
<reference evidence="7" key="1">
    <citation type="submission" date="2021-03" db="EMBL/GenBank/DDBJ databases">
        <title>Taxonomic study of Clostridium polyendosporum from meadow-gley soil under rice.</title>
        <authorList>
            <person name="Kobayashi H."/>
            <person name="Tanizawa Y."/>
            <person name="Yagura M."/>
        </authorList>
    </citation>
    <scope>NUCLEOTIDE SEQUENCE</scope>
    <source>
        <strain evidence="7">JCM 30710</strain>
    </source>
</reference>
<protein>
    <submittedName>
        <fullName evidence="7">Branched chain amino acid ABC transporter substrate-binding protein</fullName>
    </submittedName>
</protein>
<comment type="similarity">
    <text evidence="1">Belongs to the leucine-binding protein family.</text>
</comment>
<dbReference type="EMBL" id="BOPZ01000004">
    <property type="protein sequence ID" value="GIM28012.1"/>
    <property type="molecule type" value="Genomic_DNA"/>
</dbReference>
<dbReference type="CDD" id="cd06342">
    <property type="entry name" value="PBP1_ABC_LIVBP-like"/>
    <property type="match status" value="1"/>
</dbReference>
<keyword evidence="2" id="KW-0813">Transport</keyword>
<evidence type="ECO:0000256" key="3">
    <source>
        <dbReference type="ARBA" id="ARBA00022729"/>
    </source>
</evidence>
<dbReference type="Proteomes" id="UP000679179">
    <property type="component" value="Unassembled WGS sequence"/>
</dbReference>
<dbReference type="RefSeq" id="WP_212902758.1">
    <property type="nucleotide sequence ID" value="NZ_BOPZ01000004.1"/>
</dbReference>
<dbReference type="Pfam" id="PF13458">
    <property type="entry name" value="Peripla_BP_6"/>
    <property type="match status" value="1"/>
</dbReference>
<dbReference type="PANTHER" id="PTHR47151:SF2">
    <property type="entry name" value="AMINO ACID BINDING PROTEIN"/>
    <property type="match status" value="1"/>
</dbReference>
<dbReference type="GO" id="GO:0006865">
    <property type="term" value="P:amino acid transport"/>
    <property type="evidence" value="ECO:0007669"/>
    <property type="project" value="UniProtKB-KW"/>
</dbReference>
<dbReference type="AlphaFoldDB" id="A0A919RXC5"/>
<evidence type="ECO:0000256" key="2">
    <source>
        <dbReference type="ARBA" id="ARBA00022448"/>
    </source>
</evidence>
<evidence type="ECO:0000313" key="7">
    <source>
        <dbReference type="EMBL" id="GIM28012.1"/>
    </source>
</evidence>
<evidence type="ECO:0000256" key="5">
    <source>
        <dbReference type="SAM" id="SignalP"/>
    </source>
</evidence>
<dbReference type="SUPFAM" id="SSF53822">
    <property type="entry name" value="Periplasmic binding protein-like I"/>
    <property type="match status" value="1"/>
</dbReference>
<feature type="chain" id="PRO_5038757015" evidence="5">
    <location>
        <begin position="23"/>
        <end position="398"/>
    </location>
</feature>
<evidence type="ECO:0000256" key="1">
    <source>
        <dbReference type="ARBA" id="ARBA00010062"/>
    </source>
</evidence>
<dbReference type="PANTHER" id="PTHR47151">
    <property type="entry name" value="LEU/ILE/VAL-BINDING ABC TRANSPORTER SUBUNIT"/>
    <property type="match status" value="1"/>
</dbReference>
<dbReference type="Gene3D" id="3.40.50.2300">
    <property type="match status" value="2"/>
</dbReference>
<comment type="caution">
    <text evidence="7">The sequence shown here is derived from an EMBL/GenBank/DDBJ whole genome shotgun (WGS) entry which is preliminary data.</text>
</comment>
<dbReference type="PROSITE" id="PS51257">
    <property type="entry name" value="PROKAR_LIPOPROTEIN"/>
    <property type="match status" value="1"/>
</dbReference>
<feature type="signal peptide" evidence="5">
    <location>
        <begin position="1"/>
        <end position="22"/>
    </location>
</feature>
<accession>A0A919RXC5</accession>
<proteinExistence type="inferred from homology"/>
<feature type="domain" description="Leucine-binding protein" evidence="6">
    <location>
        <begin position="36"/>
        <end position="379"/>
    </location>
</feature>
<sequence>MKKKTFIFGLIATMTVSSMLGACGKADSASSGSQVVKIATCTPLSGSQAAIGESIKNGAQMALEERVEEFKKLNIDLKLAAQDDQADPKLGVSIAQKLIVDKDVLGVVGHFNSGVAIPASEIYKKENLSMVSPANTGVAVTERGLESVNRICTRDDVQGPAAADFALKNLGARTAFVIHDKTTYGQGVADEFKKTFETNGGNIVGYEGITAGESDFNGVLNKVSSVKPDVVYFGGIYPEGSLIIKQMKEKNIEAKFIGPDGMDSSEVVKIAGESAVGVYYTSMSADVTVTDAGKEWAKKYEAKLGKAPENWSIYGYDAMNVMLDGIKKAIEDNDGKKPSREQVVKSVRAIKGFEGVATKVTFNSKGDNEDAVMYVCQFKEAKYPSTVVKSIKAKDYLK</sequence>
<dbReference type="InterPro" id="IPR000709">
    <property type="entry name" value="Leu_Ile_Val-bd"/>
</dbReference>
<keyword evidence="3 5" id="KW-0732">Signal</keyword>
<name>A0A919RXC5_9CLOT</name>
<evidence type="ECO:0000256" key="4">
    <source>
        <dbReference type="ARBA" id="ARBA00022970"/>
    </source>
</evidence>